<reference evidence="2 3" key="1">
    <citation type="submission" date="2018-11" db="EMBL/GenBank/DDBJ databases">
        <title>Sequencing the genomes of 1000 actinobacteria strains.</title>
        <authorList>
            <person name="Klenk H.-P."/>
        </authorList>
    </citation>
    <scope>NUCLEOTIDE SEQUENCE [LARGE SCALE GENOMIC DNA]</scope>
    <source>
        <strain evidence="2 3">DSM 44254</strain>
    </source>
</reference>
<feature type="chain" id="PRO_5038994299" evidence="1">
    <location>
        <begin position="26"/>
        <end position="160"/>
    </location>
</feature>
<dbReference type="RefSeq" id="WP_246052503.1">
    <property type="nucleotide sequence ID" value="NZ_RJKE01000001.1"/>
</dbReference>
<sequence>MIPARSAVPLGAALGLALLVSGCSGGPVQVPVPTPDATAAAACEALSYPVKVDGKERRETDPASPYVAAWGSPAIAVRCGVARPADPDSGLIERVVTVDGLDWLPVEGDRPSTWTLVGRTAYVEVTIPQEYTPAGSPPGELLTEFTSALDALPKKPEGQF</sequence>
<dbReference type="EMBL" id="RJKE01000001">
    <property type="protein sequence ID" value="ROO83366.1"/>
    <property type="molecule type" value="Genomic_DNA"/>
</dbReference>
<comment type="caution">
    <text evidence="2">The sequence shown here is derived from an EMBL/GenBank/DDBJ whole genome shotgun (WGS) entry which is preliminary data.</text>
</comment>
<protein>
    <submittedName>
        <fullName evidence="2">Uncharacterized protein DUF3515</fullName>
    </submittedName>
</protein>
<gene>
    <name evidence="2" type="ORF">EDD29_0868</name>
</gene>
<dbReference type="InterPro" id="IPR021903">
    <property type="entry name" value="DUF3515"/>
</dbReference>
<dbReference type="Pfam" id="PF12028">
    <property type="entry name" value="DUF3515"/>
    <property type="match status" value="1"/>
</dbReference>
<organism evidence="2 3">
    <name type="scientific">Actinocorallia herbida</name>
    <dbReference type="NCBI Taxonomy" id="58109"/>
    <lineage>
        <taxon>Bacteria</taxon>
        <taxon>Bacillati</taxon>
        <taxon>Actinomycetota</taxon>
        <taxon>Actinomycetes</taxon>
        <taxon>Streptosporangiales</taxon>
        <taxon>Thermomonosporaceae</taxon>
        <taxon>Actinocorallia</taxon>
    </lineage>
</organism>
<proteinExistence type="predicted"/>
<dbReference type="AlphaFoldDB" id="A0A3N1CPW3"/>
<evidence type="ECO:0000313" key="2">
    <source>
        <dbReference type="EMBL" id="ROO83366.1"/>
    </source>
</evidence>
<keyword evidence="3" id="KW-1185">Reference proteome</keyword>
<name>A0A3N1CPW3_9ACTN</name>
<feature type="signal peptide" evidence="1">
    <location>
        <begin position="1"/>
        <end position="25"/>
    </location>
</feature>
<dbReference type="PROSITE" id="PS51257">
    <property type="entry name" value="PROKAR_LIPOPROTEIN"/>
    <property type="match status" value="1"/>
</dbReference>
<evidence type="ECO:0000313" key="3">
    <source>
        <dbReference type="Proteomes" id="UP000272400"/>
    </source>
</evidence>
<accession>A0A3N1CPW3</accession>
<dbReference type="Proteomes" id="UP000272400">
    <property type="component" value="Unassembled WGS sequence"/>
</dbReference>
<keyword evidence="1" id="KW-0732">Signal</keyword>
<evidence type="ECO:0000256" key="1">
    <source>
        <dbReference type="SAM" id="SignalP"/>
    </source>
</evidence>